<dbReference type="Proteomes" id="UP000000763">
    <property type="component" value="Chromosome 1"/>
</dbReference>
<dbReference type="AlphaFoldDB" id="Q5ZBB2"/>
<protein>
    <submittedName>
        <fullName evidence="2">Uncharacterized protein</fullName>
    </submittedName>
</protein>
<organism evidence="2">
    <name type="scientific">Oryza sativa subsp. japonica</name>
    <name type="common">Rice</name>
    <dbReference type="NCBI Taxonomy" id="39947"/>
    <lineage>
        <taxon>Eukaryota</taxon>
        <taxon>Viridiplantae</taxon>
        <taxon>Streptophyta</taxon>
        <taxon>Embryophyta</taxon>
        <taxon>Tracheophyta</taxon>
        <taxon>Spermatophyta</taxon>
        <taxon>Magnoliopsida</taxon>
        <taxon>Liliopsida</taxon>
        <taxon>Poales</taxon>
        <taxon>Poaceae</taxon>
        <taxon>BOP clade</taxon>
        <taxon>Oryzoideae</taxon>
        <taxon>Oryzeae</taxon>
        <taxon>Oryzinae</taxon>
        <taxon>Oryza</taxon>
        <taxon>Oryza sativa</taxon>
    </lineage>
</organism>
<proteinExistence type="predicted"/>
<dbReference type="EMBL" id="AP003022">
    <property type="protein sequence ID" value="BAD52648.1"/>
    <property type="molecule type" value="Genomic_DNA"/>
</dbReference>
<dbReference type="Proteomes" id="UP000817658">
    <property type="component" value="Chromosome 1"/>
</dbReference>
<reference evidence="3" key="3">
    <citation type="journal article" date="2008" name="Nucleic Acids Res.">
        <title>The rice annotation project database (RAP-DB): 2008 update.</title>
        <authorList>
            <consortium name="The rice annotation project (RAP)"/>
        </authorList>
    </citation>
    <scope>GENOME REANNOTATION</scope>
    <source>
        <strain evidence="3">cv. Nipponbare</strain>
    </source>
</reference>
<reference evidence="3" key="2">
    <citation type="journal article" date="2005" name="Nature">
        <title>The map-based sequence of the rice genome.</title>
        <authorList>
            <consortium name="International rice genome sequencing project (IRGSP)"/>
            <person name="Matsumoto T."/>
            <person name="Wu J."/>
            <person name="Kanamori H."/>
            <person name="Katayose Y."/>
            <person name="Fujisawa M."/>
            <person name="Namiki N."/>
            <person name="Mizuno H."/>
            <person name="Yamamoto K."/>
            <person name="Antonio B.A."/>
            <person name="Baba T."/>
            <person name="Sakata K."/>
            <person name="Nagamura Y."/>
            <person name="Aoki H."/>
            <person name="Arikawa K."/>
            <person name="Arita K."/>
            <person name="Bito T."/>
            <person name="Chiden Y."/>
            <person name="Fujitsuka N."/>
            <person name="Fukunaka R."/>
            <person name="Hamada M."/>
            <person name="Harada C."/>
            <person name="Hayashi A."/>
            <person name="Hijishita S."/>
            <person name="Honda M."/>
            <person name="Hosokawa S."/>
            <person name="Ichikawa Y."/>
            <person name="Idonuma A."/>
            <person name="Iijima M."/>
            <person name="Ikeda M."/>
            <person name="Ikeno M."/>
            <person name="Ito K."/>
            <person name="Ito S."/>
            <person name="Ito T."/>
            <person name="Ito Y."/>
            <person name="Ito Y."/>
            <person name="Iwabuchi A."/>
            <person name="Kamiya K."/>
            <person name="Karasawa W."/>
            <person name="Kurita K."/>
            <person name="Katagiri S."/>
            <person name="Kikuta A."/>
            <person name="Kobayashi H."/>
            <person name="Kobayashi N."/>
            <person name="Machita K."/>
            <person name="Maehara T."/>
            <person name="Masukawa M."/>
            <person name="Mizubayashi T."/>
            <person name="Mukai Y."/>
            <person name="Nagasaki H."/>
            <person name="Nagata Y."/>
            <person name="Naito S."/>
            <person name="Nakashima M."/>
            <person name="Nakama Y."/>
            <person name="Nakamichi Y."/>
            <person name="Nakamura M."/>
            <person name="Meguro A."/>
            <person name="Negishi M."/>
            <person name="Ohta I."/>
            <person name="Ohta T."/>
            <person name="Okamoto M."/>
            <person name="Ono N."/>
            <person name="Saji S."/>
            <person name="Sakaguchi M."/>
            <person name="Sakai K."/>
            <person name="Shibata M."/>
            <person name="Shimokawa T."/>
            <person name="Song J."/>
            <person name="Takazaki Y."/>
            <person name="Terasawa K."/>
            <person name="Tsugane M."/>
            <person name="Tsuji K."/>
            <person name="Ueda S."/>
            <person name="Waki K."/>
            <person name="Yamagata H."/>
            <person name="Yamamoto M."/>
            <person name="Yamamoto S."/>
            <person name="Yamane H."/>
            <person name="Yoshiki S."/>
            <person name="Yoshihara R."/>
            <person name="Yukawa K."/>
            <person name="Zhong H."/>
            <person name="Yano M."/>
            <person name="Yuan Q."/>
            <person name="Ouyang S."/>
            <person name="Liu J."/>
            <person name="Jones K.M."/>
            <person name="Gansberger K."/>
            <person name="Moffat K."/>
            <person name="Hill J."/>
            <person name="Bera J."/>
            <person name="Fadrosh D."/>
            <person name="Jin S."/>
            <person name="Johri S."/>
            <person name="Kim M."/>
            <person name="Overton L."/>
            <person name="Reardon M."/>
            <person name="Tsitrin T."/>
            <person name="Vuong H."/>
            <person name="Weaver B."/>
            <person name="Ciecko A."/>
            <person name="Tallon L."/>
            <person name="Jackson J."/>
            <person name="Pai G."/>
            <person name="Aken S.V."/>
            <person name="Utterback T."/>
            <person name="Reidmuller S."/>
            <person name="Feldblyum T."/>
            <person name="Hsiao J."/>
            <person name="Zismann V."/>
            <person name="Iobst S."/>
            <person name="de Vazeille A.R."/>
            <person name="Buell C.R."/>
            <person name="Ying K."/>
            <person name="Li Y."/>
            <person name="Lu T."/>
            <person name="Huang Y."/>
            <person name="Zhao Q."/>
            <person name="Feng Q."/>
            <person name="Zhang L."/>
            <person name="Zhu J."/>
            <person name="Weng Q."/>
            <person name="Mu J."/>
            <person name="Lu Y."/>
            <person name="Fan D."/>
            <person name="Liu Y."/>
            <person name="Guan J."/>
            <person name="Zhang Y."/>
            <person name="Yu S."/>
            <person name="Liu X."/>
            <person name="Zhang Y."/>
            <person name="Hong G."/>
            <person name="Han B."/>
            <person name="Choisne N."/>
            <person name="Demange N."/>
            <person name="Orjeda G."/>
            <person name="Samain S."/>
            <person name="Cattolico L."/>
            <person name="Pelletier E."/>
            <person name="Couloux A."/>
            <person name="Segurens B."/>
            <person name="Wincker P."/>
            <person name="D'Hont A."/>
            <person name="Scarpelli C."/>
            <person name="Weissenbach J."/>
            <person name="Salanoubat M."/>
            <person name="Quetier F."/>
            <person name="Yu Y."/>
            <person name="Kim H.R."/>
            <person name="Rambo T."/>
            <person name="Currie J."/>
            <person name="Collura K."/>
            <person name="Luo M."/>
            <person name="Yang T."/>
            <person name="Ammiraju J.S.S."/>
            <person name="Engler F."/>
            <person name="Soderlund C."/>
            <person name="Wing R.A."/>
            <person name="Palmer L.E."/>
            <person name="de la Bastide M."/>
            <person name="Spiegel L."/>
            <person name="Nascimento L."/>
            <person name="Zutavern T."/>
            <person name="O'Shaughnessy A."/>
            <person name="Dike S."/>
            <person name="Dedhia N."/>
            <person name="Preston R."/>
            <person name="Balija V."/>
            <person name="McCombie W.R."/>
            <person name="Chow T."/>
            <person name="Chen H."/>
            <person name="Chung M."/>
            <person name="Chen C."/>
            <person name="Shaw J."/>
            <person name="Wu H."/>
            <person name="Hsiao K."/>
            <person name="Chao Y."/>
            <person name="Chu M."/>
            <person name="Cheng C."/>
            <person name="Hour A."/>
            <person name="Lee P."/>
            <person name="Lin S."/>
            <person name="Lin Y."/>
            <person name="Liou J."/>
            <person name="Liu S."/>
            <person name="Hsing Y."/>
            <person name="Raghuvanshi S."/>
            <person name="Mohanty A."/>
            <person name="Bharti A.K."/>
            <person name="Gaur A."/>
            <person name="Gupta V."/>
            <person name="Kumar D."/>
            <person name="Ravi V."/>
            <person name="Vij S."/>
            <person name="Kapur A."/>
            <person name="Khurana P."/>
            <person name="Khurana P."/>
            <person name="Khurana J.P."/>
            <person name="Tyagi A.K."/>
            <person name="Gaikwad K."/>
            <person name="Singh A."/>
            <person name="Dalal V."/>
            <person name="Srivastava S."/>
            <person name="Dixit A."/>
            <person name="Pal A.K."/>
            <person name="Ghazi I.A."/>
            <person name="Yadav M."/>
            <person name="Pandit A."/>
            <person name="Bhargava A."/>
            <person name="Sureshbabu K."/>
            <person name="Batra K."/>
            <person name="Sharma T.R."/>
            <person name="Mohapatra T."/>
            <person name="Singh N.K."/>
            <person name="Messing J."/>
            <person name="Nelson A.B."/>
            <person name="Fuks G."/>
            <person name="Kavchok S."/>
            <person name="Keizer G."/>
            <person name="Linton E."/>
            <person name="Llaca V."/>
            <person name="Song R."/>
            <person name="Tanyolac B."/>
            <person name="Young S."/>
            <person name="Ho-Il K."/>
            <person name="Hahn J.H."/>
            <person name="Sangsakoo G."/>
            <person name="Vanavichit A."/>
            <person name="de Mattos Luiz.A.T."/>
            <person name="Zimmer P.D."/>
            <person name="Malone G."/>
            <person name="Dellagostin O."/>
            <person name="de Oliveira A.C."/>
            <person name="Bevan M."/>
            <person name="Bancroft I."/>
            <person name="Minx P."/>
            <person name="Cordum H."/>
            <person name="Wilson R."/>
            <person name="Cheng Z."/>
            <person name="Jin W."/>
            <person name="Jiang J."/>
            <person name="Leong S.A."/>
            <person name="Iwama H."/>
            <person name="Gojobori T."/>
            <person name="Itoh T."/>
            <person name="Niimura Y."/>
            <person name="Fujii Y."/>
            <person name="Habara T."/>
            <person name="Sakai H."/>
            <person name="Sato Y."/>
            <person name="Wilson G."/>
            <person name="Kumar K."/>
            <person name="McCouch S."/>
            <person name="Juretic N."/>
            <person name="Hoen D."/>
            <person name="Wright S."/>
            <person name="Bruskiewich R."/>
            <person name="Bureau T."/>
            <person name="Miyao A."/>
            <person name="Hirochika H."/>
            <person name="Nishikawa T."/>
            <person name="Kadowaki K."/>
            <person name="Sugiura M."/>
            <person name="Burr B."/>
            <person name="Sasaki T."/>
        </authorList>
    </citation>
    <scope>NUCLEOTIDE SEQUENCE [LARGE SCALE GENOMIC DNA]</scope>
    <source>
        <strain evidence="3">cv. Nipponbare</strain>
    </source>
</reference>
<accession>Q5ZBB2</accession>
<sequence length="59" mass="6315">MASGATLLSCCYGDGRAGICIEDKMGKLIFFPLVLRWNGNIALCRLKNDMSTKSSLSSG</sequence>
<gene>
    <name evidence="2" type="ORF">B1085F01.21</name>
    <name evidence="1" type="ORF">P0681B11.1</name>
</gene>
<dbReference type="EMBL" id="AP003330">
    <property type="protein sequence ID" value="BAD53116.1"/>
    <property type="molecule type" value="Genomic_DNA"/>
</dbReference>
<reference evidence="2" key="1">
    <citation type="journal article" date="2002" name="Nature">
        <title>The genome sequence and structure of rice chromosome 1.</title>
        <authorList>
            <person name="Sasaki T."/>
            <person name="Matsumoto T."/>
            <person name="Yamamoto K."/>
            <person name="Sakata K."/>
            <person name="Baba T."/>
            <person name="Katayose Y."/>
            <person name="Wu J."/>
            <person name="Niimura Y."/>
            <person name="Cheng Z."/>
            <person name="Nagamura Y."/>
            <person name="Antonio B.A."/>
            <person name="Kanamori H."/>
            <person name="Hosokawa S."/>
            <person name="Masukawa M."/>
            <person name="Arikawa K."/>
            <person name="Chiden Y."/>
            <person name="Hayashi M."/>
            <person name="Okamoto M."/>
            <person name="Ando T."/>
            <person name="Aoki H."/>
            <person name="Arita K."/>
            <person name="Hamada M."/>
            <person name="Harada C."/>
            <person name="Hijishita S."/>
            <person name="Honda M."/>
            <person name="Ichikawa Y."/>
            <person name="Idonuma A."/>
            <person name="Iijima M."/>
            <person name="Ikeda M."/>
            <person name="Ikeno M."/>
            <person name="Itoh S."/>
            <person name="Itoh T."/>
            <person name="Itoh Y."/>
            <person name="Itoh Y."/>
            <person name="Iwabuchi A."/>
            <person name="Kamiya K."/>
            <person name="Karasawa W."/>
            <person name="Katagiri S."/>
            <person name="Kikuta A."/>
            <person name="Kobayashi N."/>
            <person name="Kono I."/>
            <person name="Machita K."/>
            <person name="Maehara T."/>
            <person name="Mizuno H."/>
            <person name="Mizubayashi T."/>
            <person name="Mukai Y."/>
            <person name="Nagasaki H."/>
            <person name="Nakashima M."/>
            <person name="Nakama Y."/>
            <person name="Nakamichi Y."/>
            <person name="Nakamura M."/>
            <person name="Namiki N."/>
            <person name="Negishi M."/>
            <person name="Ohta I."/>
            <person name="Ono N."/>
            <person name="Saji S."/>
            <person name="Sakai K."/>
            <person name="Shibata M."/>
            <person name="Shimokawa T."/>
            <person name="Shomura A."/>
            <person name="Song J."/>
            <person name="Takazaki Y."/>
            <person name="Terasawa K."/>
            <person name="Tsuji K."/>
            <person name="Waki K."/>
            <person name="Yamagata H."/>
            <person name="Yamane H."/>
            <person name="Yoshiki S."/>
            <person name="Yoshihara R."/>
            <person name="Yukawa K."/>
            <person name="Zhong H."/>
            <person name="Iwama H."/>
            <person name="Endo T."/>
            <person name="Ito H."/>
            <person name="Hahn J.H."/>
            <person name="Kim H.I."/>
            <person name="Eun M.Y."/>
            <person name="Yano M."/>
            <person name="Jiang J."/>
            <person name="Gojobori T."/>
        </authorList>
    </citation>
    <scope>NUCLEOTIDE SEQUENCE</scope>
</reference>
<evidence type="ECO:0000313" key="1">
    <source>
        <dbReference type="EMBL" id="BAD52648.1"/>
    </source>
</evidence>
<evidence type="ECO:0000313" key="3">
    <source>
        <dbReference type="Proteomes" id="UP000000763"/>
    </source>
</evidence>
<name>Q5ZBB2_ORYSJ</name>
<evidence type="ECO:0000313" key="2">
    <source>
        <dbReference type="EMBL" id="BAD53116.1"/>
    </source>
</evidence>